<gene>
    <name evidence="9" type="primary">fabH</name>
    <name evidence="12" type="ORF">O9H85_14265</name>
</gene>
<keyword evidence="13" id="KW-1185">Reference proteome</keyword>
<evidence type="ECO:0000259" key="11">
    <source>
        <dbReference type="Pfam" id="PF08545"/>
    </source>
</evidence>
<dbReference type="InterPro" id="IPR013747">
    <property type="entry name" value="ACP_syn_III_C"/>
</dbReference>
<comment type="function">
    <text evidence="9">Catalyzes the condensation reaction of fatty acid synthesis by the addition to an acyl acceptor of two carbons from malonyl-ACP. Catalyzes the first condensation reaction which initiates fatty acid synthesis and may therefore play a role in governing the total rate of fatty acid production. Possesses both acetoacetyl-ACP synthase and acetyl transacylase activities. Its substrate specificity determines the biosynthesis of branched-chain and/or straight-chain of fatty acids.</text>
</comment>
<dbReference type="Pfam" id="PF08541">
    <property type="entry name" value="ACP_syn_III_C"/>
    <property type="match status" value="1"/>
</dbReference>
<keyword evidence="7 9" id="KW-0275">Fatty acid biosynthesis</keyword>
<keyword evidence="5 9" id="KW-0276">Fatty acid metabolism</keyword>
<name>A0ABT4Q9Y9_9BACL</name>
<feature type="domain" description="Beta-ketoacyl-[acyl-carrier-protein] synthase III N-terminal" evidence="11">
    <location>
        <begin position="124"/>
        <end position="206"/>
    </location>
</feature>
<dbReference type="InterPro" id="IPR016039">
    <property type="entry name" value="Thiolase-like"/>
</dbReference>
<keyword evidence="9" id="KW-0511">Multifunctional enzyme</keyword>
<evidence type="ECO:0000256" key="3">
    <source>
        <dbReference type="ARBA" id="ARBA00022516"/>
    </source>
</evidence>
<dbReference type="NCBIfam" id="NF006829">
    <property type="entry name" value="PRK09352.1"/>
    <property type="match status" value="1"/>
</dbReference>
<evidence type="ECO:0000256" key="8">
    <source>
        <dbReference type="ARBA" id="ARBA00023315"/>
    </source>
</evidence>
<comment type="subcellular location">
    <subcellularLocation>
        <location evidence="9">Cytoplasm</location>
    </subcellularLocation>
</comment>
<dbReference type="Proteomes" id="UP001527882">
    <property type="component" value="Unassembled WGS sequence"/>
</dbReference>
<dbReference type="PANTHER" id="PTHR34069">
    <property type="entry name" value="3-OXOACYL-[ACYL-CARRIER-PROTEIN] SYNTHASE 3"/>
    <property type="match status" value="1"/>
</dbReference>
<evidence type="ECO:0000256" key="4">
    <source>
        <dbReference type="ARBA" id="ARBA00022679"/>
    </source>
</evidence>
<evidence type="ECO:0000259" key="10">
    <source>
        <dbReference type="Pfam" id="PF08541"/>
    </source>
</evidence>
<feature type="active site" evidence="9">
    <location>
        <position position="301"/>
    </location>
</feature>
<dbReference type="InterPro" id="IPR004655">
    <property type="entry name" value="FabH"/>
</dbReference>
<comment type="caution">
    <text evidence="12">The sequence shown here is derived from an EMBL/GenBank/DDBJ whole genome shotgun (WGS) entry which is preliminary data.</text>
</comment>
<feature type="domain" description="Beta-ketoacyl-[acyl-carrier-protein] synthase III C-terminal" evidence="10">
    <location>
        <begin position="255"/>
        <end position="344"/>
    </location>
</feature>
<dbReference type="EMBL" id="JAQAGZ010000008">
    <property type="protein sequence ID" value="MCZ8513577.1"/>
    <property type="molecule type" value="Genomic_DNA"/>
</dbReference>
<dbReference type="SUPFAM" id="SSF53901">
    <property type="entry name" value="Thiolase-like"/>
    <property type="match status" value="1"/>
</dbReference>
<evidence type="ECO:0000256" key="5">
    <source>
        <dbReference type="ARBA" id="ARBA00022832"/>
    </source>
</evidence>
<dbReference type="Gene3D" id="3.40.47.10">
    <property type="match status" value="1"/>
</dbReference>
<feature type="region of interest" description="ACP-binding" evidence="9">
    <location>
        <begin position="272"/>
        <end position="276"/>
    </location>
</feature>
<evidence type="ECO:0000256" key="6">
    <source>
        <dbReference type="ARBA" id="ARBA00023098"/>
    </source>
</evidence>
<protein>
    <recommendedName>
        <fullName evidence="9">Beta-ketoacyl-[acyl-carrier-protein] synthase III</fullName>
        <shortName evidence="9">Beta-ketoacyl-ACP synthase III</shortName>
        <shortName evidence="9">KAS III</shortName>
        <ecNumber evidence="9">2.3.1.180</ecNumber>
    </recommendedName>
    <alternativeName>
        <fullName evidence="9">3-oxoacyl-[acyl-carrier-protein] synthase 3</fullName>
    </alternativeName>
    <alternativeName>
        <fullName evidence="9">3-oxoacyl-[acyl-carrier-protein] synthase III</fullName>
    </alternativeName>
</protein>
<dbReference type="PANTHER" id="PTHR34069:SF2">
    <property type="entry name" value="BETA-KETOACYL-[ACYL-CARRIER-PROTEIN] SYNTHASE III"/>
    <property type="match status" value="1"/>
</dbReference>
<dbReference type="InterPro" id="IPR013751">
    <property type="entry name" value="ACP_syn_III_N"/>
</dbReference>
<comment type="subunit">
    <text evidence="9">Homodimer.</text>
</comment>
<evidence type="ECO:0000256" key="7">
    <source>
        <dbReference type="ARBA" id="ARBA00023160"/>
    </source>
</evidence>
<dbReference type="RefSeq" id="WP_269882093.1">
    <property type="nucleotide sequence ID" value="NZ_JAQAGZ010000008.1"/>
</dbReference>
<comment type="domain">
    <text evidence="9">The last Arg residue of the ACP-binding site is essential for the weak association between ACP/AcpP and FabH.</text>
</comment>
<keyword evidence="2 9" id="KW-0963">Cytoplasm</keyword>
<evidence type="ECO:0000256" key="2">
    <source>
        <dbReference type="ARBA" id="ARBA00022490"/>
    </source>
</evidence>
<dbReference type="NCBIfam" id="TIGR00747">
    <property type="entry name" value="fabH"/>
    <property type="match status" value="1"/>
</dbReference>
<accession>A0ABT4Q9Y9</accession>
<dbReference type="HAMAP" id="MF_01815">
    <property type="entry name" value="FabH"/>
    <property type="match status" value="1"/>
</dbReference>
<comment type="pathway">
    <text evidence="9">Lipid metabolism; fatty acid biosynthesis.</text>
</comment>
<organism evidence="12 13">
    <name type="scientific">Paenibacillus gyeongsangnamensis</name>
    <dbReference type="NCBI Taxonomy" id="3388067"/>
    <lineage>
        <taxon>Bacteria</taxon>
        <taxon>Bacillati</taxon>
        <taxon>Bacillota</taxon>
        <taxon>Bacilli</taxon>
        <taxon>Bacillales</taxon>
        <taxon>Paenibacillaceae</taxon>
        <taxon>Paenibacillus</taxon>
    </lineage>
</organism>
<proteinExistence type="inferred from homology"/>
<keyword evidence="6 9" id="KW-0443">Lipid metabolism</keyword>
<evidence type="ECO:0000256" key="1">
    <source>
        <dbReference type="ARBA" id="ARBA00008642"/>
    </source>
</evidence>
<keyword evidence="4 9" id="KW-0808">Transferase</keyword>
<evidence type="ECO:0000256" key="9">
    <source>
        <dbReference type="HAMAP-Rule" id="MF_01815"/>
    </source>
</evidence>
<dbReference type="Pfam" id="PF08545">
    <property type="entry name" value="ACP_syn_III"/>
    <property type="match status" value="1"/>
</dbReference>
<sequence>MTVLPSNAANALNAASGPYRSRITAIGSYVPQGKLTNADLEKLVETSDEWIVQRTGIRERRICSPEETTSTMSAKAVRNLIERYDVQLDDLEMLLVCTSTPDFMFPSTACLIQHQLGLPQVTAMDISAACAGFLYGLHLADGMIASGLHRKILIIGADALSKITDYTDRTTCILFGDGAGAVLLERDPADAEAEPSLLAYAGGSDGSGGIHLYKTNTAATMNGVAVQEKDTIVQNGREVYKFAVQTVPAGVERLLQQAGIGVERIDWFVPHSANLRIIESVCERTGLPLERTLHTIEEFGNTSAATIPLAIDKAERQGRLKDGELLLLYGFGGGLVHGGQLLRWKSLRRSAAEA</sequence>
<dbReference type="EC" id="2.3.1.180" evidence="9"/>
<evidence type="ECO:0000313" key="12">
    <source>
        <dbReference type="EMBL" id="MCZ8513577.1"/>
    </source>
</evidence>
<evidence type="ECO:0000313" key="13">
    <source>
        <dbReference type="Proteomes" id="UP001527882"/>
    </source>
</evidence>
<dbReference type="CDD" id="cd00830">
    <property type="entry name" value="KAS_III"/>
    <property type="match status" value="1"/>
</dbReference>
<feature type="active site" evidence="9">
    <location>
        <position position="130"/>
    </location>
</feature>
<comment type="similarity">
    <text evidence="1 9">Belongs to the thiolase-like superfamily. FabH family.</text>
</comment>
<keyword evidence="8 9" id="KW-0012">Acyltransferase</keyword>
<reference evidence="12 13" key="1">
    <citation type="submission" date="2022-12" db="EMBL/GenBank/DDBJ databases">
        <title>Draft genome sequence of Paenibacillus sp. dW9.</title>
        <authorList>
            <person name="Choi E.-W."/>
            <person name="Kim D.-U."/>
        </authorList>
    </citation>
    <scope>NUCLEOTIDE SEQUENCE [LARGE SCALE GENOMIC DNA]</scope>
    <source>
        <strain evidence="13">dW9</strain>
    </source>
</reference>
<comment type="catalytic activity">
    <reaction evidence="9">
        <text>malonyl-[ACP] + acetyl-CoA + H(+) = 3-oxobutanoyl-[ACP] + CO2 + CoA</text>
        <dbReference type="Rhea" id="RHEA:12080"/>
        <dbReference type="Rhea" id="RHEA-COMP:9623"/>
        <dbReference type="Rhea" id="RHEA-COMP:9625"/>
        <dbReference type="ChEBI" id="CHEBI:15378"/>
        <dbReference type="ChEBI" id="CHEBI:16526"/>
        <dbReference type="ChEBI" id="CHEBI:57287"/>
        <dbReference type="ChEBI" id="CHEBI:57288"/>
        <dbReference type="ChEBI" id="CHEBI:78449"/>
        <dbReference type="ChEBI" id="CHEBI:78450"/>
        <dbReference type="EC" id="2.3.1.180"/>
    </reaction>
</comment>
<keyword evidence="3 9" id="KW-0444">Lipid biosynthesis</keyword>
<feature type="active site" evidence="9">
    <location>
        <position position="271"/>
    </location>
</feature>